<evidence type="ECO:0000313" key="4">
    <source>
        <dbReference type="Proteomes" id="UP001141434"/>
    </source>
</evidence>
<dbReference type="EMBL" id="JAPMSZ010000005">
    <property type="protein sequence ID" value="KAJ5102232.1"/>
    <property type="molecule type" value="Genomic_DNA"/>
</dbReference>
<dbReference type="OrthoDB" id="370932at2759"/>
<protein>
    <recommendedName>
        <fullName evidence="2">Small EDRK-rich factor-like N-terminal domain-containing protein</fullName>
    </recommendedName>
</protein>
<feature type="compositionally biased region" description="Polar residues" evidence="1">
    <location>
        <begin position="22"/>
        <end position="31"/>
    </location>
</feature>
<dbReference type="Pfam" id="PF04419">
    <property type="entry name" value="SERF-like_N"/>
    <property type="match status" value="1"/>
</dbReference>
<reference evidence="3" key="1">
    <citation type="submission" date="2022-11" db="EMBL/GenBank/DDBJ databases">
        <authorList>
            <person name="Petersen C."/>
        </authorList>
    </citation>
    <scope>NUCLEOTIDE SEQUENCE</scope>
    <source>
        <strain evidence="3">IBT 34128</strain>
    </source>
</reference>
<dbReference type="SUPFAM" id="SSF118359">
    <property type="entry name" value="Expressed protein At2g23090/F21P24.15"/>
    <property type="match status" value="1"/>
</dbReference>
<sequence>MGNGAKASMKRDRNQKDAKVAKSQTKSTTKAPACVTSTLRDLILDWALRANILAMYSLLEHASNKHKKGSAECFPGVSA</sequence>
<comment type="caution">
    <text evidence="3">The sequence shown here is derived from an EMBL/GenBank/DDBJ whole genome shotgun (WGS) entry which is preliminary data.</text>
</comment>
<gene>
    <name evidence="3" type="ORF">NUU61_004454</name>
</gene>
<feature type="region of interest" description="Disordered" evidence="1">
    <location>
        <begin position="1"/>
        <end position="31"/>
    </location>
</feature>
<dbReference type="InterPro" id="IPR007513">
    <property type="entry name" value="SERF-like_N"/>
</dbReference>
<dbReference type="InterPro" id="IPR026939">
    <property type="entry name" value="ZNF706/At2g23090_sf"/>
</dbReference>
<feature type="domain" description="Small EDRK-rich factor-like N-terminal" evidence="2">
    <location>
        <begin position="1"/>
        <end position="31"/>
    </location>
</feature>
<accession>A0A9W9FLK9</accession>
<evidence type="ECO:0000256" key="1">
    <source>
        <dbReference type="SAM" id="MobiDB-lite"/>
    </source>
</evidence>
<dbReference type="Proteomes" id="UP001141434">
    <property type="component" value="Unassembled WGS sequence"/>
</dbReference>
<keyword evidence="4" id="KW-1185">Reference proteome</keyword>
<dbReference type="AlphaFoldDB" id="A0A9W9FLK9"/>
<evidence type="ECO:0000259" key="2">
    <source>
        <dbReference type="Pfam" id="PF04419"/>
    </source>
</evidence>
<name>A0A9W9FLK9_9EURO</name>
<dbReference type="RefSeq" id="XP_056513063.1">
    <property type="nucleotide sequence ID" value="XM_056655036.1"/>
</dbReference>
<evidence type="ECO:0000313" key="3">
    <source>
        <dbReference type="EMBL" id="KAJ5102232.1"/>
    </source>
</evidence>
<dbReference type="Gene3D" id="4.10.1050.10">
    <property type="entry name" value="At2g23090-like"/>
    <property type="match status" value="1"/>
</dbReference>
<feature type="compositionally biased region" description="Basic and acidic residues" evidence="1">
    <location>
        <begin position="9"/>
        <end position="20"/>
    </location>
</feature>
<reference evidence="3" key="2">
    <citation type="journal article" date="2023" name="IMA Fungus">
        <title>Comparative genomic study of the Penicillium genus elucidates a diverse pangenome and 15 lateral gene transfer events.</title>
        <authorList>
            <person name="Petersen C."/>
            <person name="Sorensen T."/>
            <person name="Nielsen M.R."/>
            <person name="Sondergaard T.E."/>
            <person name="Sorensen J.L."/>
            <person name="Fitzpatrick D.A."/>
            <person name="Frisvad J.C."/>
            <person name="Nielsen K.L."/>
        </authorList>
    </citation>
    <scope>NUCLEOTIDE SEQUENCE</scope>
    <source>
        <strain evidence="3">IBT 34128</strain>
    </source>
</reference>
<organism evidence="3 4">
    <name type="scientific">Penicillium alfredii</name>
    <dbReference type="NCBI Taxonomy" id="1506179"/>
    <lineage>
        <taxon>Eukaryota</taxon>
        <taxon>Fungi</taxon>
        <taxon>Dikarya</taxon>
        <taxon>Ascomycota</taxon>
        <taxon>Pezizomycotina</taxon>
        <taxon>Eurotiomycetes</taxon>
        <taxon>Eurotiomycetidae</taxon>
        <taxon>Eurotiales</taxon>
        <taxon>Aspergillaceae</taxon>
        <taxon>Penicillium</taxon>
    </lineage>
</organism>
<dbReference type="GeneID" id="81394204"/>
<proteinExistence type="predicted"/>